<dbReference type="EMBL" id="JALLPB020000293">
    <property type="protein sequence ID" value="KAL3810895.1"/>
    <property type="molecule type" value="Genomic_DNA"/>
</dbReference>
<dbReference type="AlphaFoldDB" id="A0ABD3RD05"/>
<organism evidence="1 2">
    <name type="scientific">Cyclostephanos tholiformis</name>
    <dbReference type="NCBI Taxonomy" id="382380"/>
    <lineage>
        <taxon>Eukaryota</taxon>
        <taxon>Sar</taxon>
        <taxon>Stramenopiles</taxon>
        <taxon>Ochrophyta</taxon>
        <taxon>Bacillariophyta</taxon>
        <taxon>Coscinodiscophyceae</taxon>
        <taxon>Thalassiosirophycidae</taxon>
        <taxon>Stephanodiscales</taxon>
        <taxon>Stephanodiscaceae</taxon>
        <taxon>Cyclostephanos</taxon>
    </lineage>
</organism>
<dbReference type="Proteomes" id="UP001530377">
    <property type="component" value="Unassembled WGS sequence"/>
</dbReference>
<name>A0ABD3RD05_9STRA</name>
<accession>A0ABD3RD05</accession>
<gene>
    <name evidence="1" type="ORF">ACHAXA_000424</name>
</gene>
<evidence type="ECO:0000313" key="2">
    <source>
        <dbReference type="Proteomes" id="UP001530377"/>
    </source>
</evidence>
<comment type="caution">
    <text evidence="1">The sequence shown here is derived from an EMBL/GenBank/DDBJ whole genome shotgun (WGS) entry which is preliminary data.</text>
</comment>
<keyword evidence="2" id="KW-1185">Reference proteome</keyword>
<sequence length="349" mass="39329">MTPPTTATMTVMATVATADGLLASAATSFSLDGSAGIVGPDGIEYDSLSHRVQMILLIDKNATKASNELLSSLFVKKLYEDVMNKHDAFISMVVPEKPKLEIVIMDALDAPCNVQGKQHPDKVHHIGKLVDIWEIYEQVPVLKEGLLGRGRSNSLLNFSHIMIRYHQLAETGVAKNRNKLRGWKSDSMSREEWEQRYLMGGDIDLKPQYLWCARCQHPFLDGPLENATVDEQNQEDVSNNMQLCEEVKAWKKDKENVEQPRCPKTLELIDKMPSAPKPRKKFGHCHCHQFKANGRDRVHGSCPIGCFYKGVQYAFSQCPICLCTCNAFIDLGRCFDCHHITESQCRFES</sequence>
<evidence type="ECO:0000313" key="1">
    <source>
        <dbReference type="EMBL" id="KAL3810895.1"/>
    </source>
</evidence>
<proteinExistence type="predicted"/>
<protein>
    <submittedName>
        <fullName evidence="1">Uncharacterized protein</fullName>
    </submittedName>
</protein>
<reference evidence="1 2" key="1">
    <citation type="submission" date="2024-10" db="EMBL/GenBank/DDBJ databases">
        <title>Updated reference genomes for cyclostephanoid diatoms.</title>
        <authorList>
            <person name="Roberts W.R."/>
            <person name="Alverson A.J."/>
        </authorList>
    </citation>
    <scope>NUCLEOTIDE SEQUENCE [LARGE SCALE GENOMIC DNA]</scope>
    <source>
        <strain evidence="1 2">AJA228-03</strain>
    </source>
</reference>